<accession>A0A329SBF6</accession>
<keyword evidence="2" id="KW-1185">Reference proteome</keyword>
<proteinExistence type="predicted"/>
<gene>
    <name evidence="1" type="ORF">PC110_g9511</name>
</gene>
<sequence length="57" mass="6348">MLLRISVYTNFACIPSGNGGHRLGYGYSSPPSELIHNPALEDQILGDERVSRRPTQY</sequence>
<evidence type="ECO:0000313" key="1">
    <source>
        <dbReference type="EMBL" id="RAW34183.1"/>
    </source>
</evidence>
<comment type="caution">
    <text evidence="1">The sequence shown here is derived from an EMBL/GenBank/DDBJ whole genome shotgun (WGS) entry which is preliminary data.</text>
</comment>
<reference evidence="1 2" key="1">
    <citation type="submission" date="2018-01" db="EMBL/GenBank/DDBJ databases">
        <title>Draft genome of the strawberry crown rot pathogen Phytophthora cactorum.</title>
        <authorList>
            <person name="Armitage A.D."/>
            <person name="Lysoe E."/>
            <person name="Nellist C.F."/>
            <person name="Harrison R.J."/>
            <person name="Brurberg M.B."/>
        </authorList>
    </citation>
    <scope>NUCLEOTIDE SEQUENCE [LARGE SCALE GENOMIC DNA]</scope>
    <source>
        <strain evidence="1 2">10300</strain>
    </source>
</reference>
<dbReference type="VEuPathDB" id="FungiDB:PC110_g9511"/>
<evidence type="ECO:0000313" key="2">
    <source>
        <dbReference type="Proteomes" id="UP000251314"/>
    </source>
</evidence>
<dbReference type="AlphaFoldDB" id="A0A329SBF6"/>
<protein>
    <submittedName>
        <fullName evidence="1">Uncharacterized protein</fullName>
    </submittedName>
</protein>
<name>A0A329SBF6_9STRA</name>
<organism evidence="1 2">
    <name type="scientific">Phytophthora cactorum</name>
    <dbReference type="NCBI Taxonomy" id="29920"/>
    <lineage>
        <taxon>Eukaryota</taxon>
        <taxon>Sar</taxon>
        <taxon>Stramenopiles</taxon>
        <taxon>Oomycota</taxon>
        <taxon>Peronosporomycetes</taxon>
        <taxon>Peronosporales</taxon>
        <taxon>Peronosporaceae</taxon>
        <taxon>Phytophthora</taxon>
    </lineage>
</organism>
<dbReference type="Proteomes" id="UP000251314">
    <property type="component" value="Unassembled WGS sequence"/>
</dbReference>
<dbReference type="EMBL" id="MJFZ01000210">
    <property type="protein sequence ID" value="RAW34183.1"/>
    <property type="molecule type" value="Genomic_DNA"/>
</dbReference>